<evidence type="ECO:0000313" key="1">
    <source>
        <dbReference type="EnsemblPlants" id="TuG1812G0500004972.01.T01.cds391735"/>
    </source>
</evidence>
<reference evidence="1" key="2">
    <citation type="submission" date="2018-03" db="EMBL/GenBank/DDBJ databases">
        <title>The Triticum urartu genome reveals the dynamic nature of wheat genome evolution.</title>
        <authorList>
            <person name="Ling H."/>
            <person name="Ma B."/>
            <person name="Shi X."/>
            <person name="Liu H."/>
            <person name="Dong L."/>
            <person name="Sun H."/>
            <person name="Cao Y."/>
            <person name="Gao Q."/>
            <person name="Zheng S."/>
            <person name="Li Y."/>
            <person name="Yu Y."/>
            <person name="Du H."/>
            <person name="Qi M."/>
            <person name="Li Y."/>
            <person name="Yu H."/>
            <person name="Cui Y."/>
            <person name="Wang N."/>
            <person name="Chen C."/>
            <person name="Wu H."/>
            <person name="Zhao Y."/>
            <person name="Zhang J."/>
            <person name="Li Y."/>
            <person name="Zhou W."/>
            <person name="Zhang B."/>
            <person name="Hu W."/>
            <person name="Eijk M."/>
            <person name="Tang J."/>
            <person name="Witsenboer H."/>
            <person name="Zhao S."/>
            <person name="Li Z."/>
            <person name="Zhang A."/>
            <person name="Wang D."/>
            <person name="Liang C."/>
        </authorList>
    </citation>
    <scope>NUCLEOTIDE SEQUENCE [LARGE SCALE GENOMIC DNA]</scope>
    <source>
        <strain evidence="1">cv. G1812</strain>
    </source>
</reference>
<dbReference type="Gramene" id="TuG1812G0500004972.01.T01">
    <property type="protein sequence ID" value="TuG1812G0500004972.01.T01.cds391735"/>
    <property type="gene ID" value="TuG1812G0500004972.01"/>
</dbReference>
<protein>
    <submittedName>
        <fullName evidence="1">Uncharacterized protein</fullName>
    </submittedName>
</protein>
<dbReference type="Proteomes" id="UP000015106">
    <property type="component" value="Chromosome 5"/>
</dbReference>
<proteinExistence type="predicted"/>
<keyword evidence="2" id="KW-1185">Reference proteome</keyword>
<name>A0A8R7UKR6_TRIUA</name>
<organism evidence="1 2">
    <name type="scientific">Triticum urartu</name>
    <name type="common">Red wild einkorn</name>
    <name type="synonym">Crithodium urartu</name>
    <dbReference type="NCBI Taxonomy" id="4572"/>
    <lineage>
        <taxon>Eukaryota</taxon>
        <taxon>Viridiplantae</taxon>
        <taxon>Streptophyta</taxon>
        <taxon>Embryophyta</taxon>
        <taxon>Tracheophyta</taxon>
        <taxon>Spermatophyta</taxon>
        <taxon>Magnoliopsida</taxon>
        <taxon>Liliopsida</taxon>
        <taxon>Poales</taxon>
        <taxon>Poaceae</taxon>
        <taxon>BOP clade</taxon>
        <taxon>Pooideae</taxon>
        <taxon>Triticodae</taxon>
        <taxon>Triticeae</taxon>
        <taxon>Triticinae</taxon>
        <taxon>Triticum</taxon>
    </lineage>
</organism>
<dbReference type="AlphaFoldDB" id="A0A8R7UKR6"/>
<reference evidence="1" key="3">
    <citation type="submission" date="2022-06" db="UniProtKB">
        <authorList>
            <consortium name="EnsemblPlants"/>
        </authorList>
    </citation>
    <scope>IDENTIFICATION</scope>
</reference>
<accession>A0A8R7UKR6</accession>
<reference evidence="2" key="1">
    <citation type="journal article" date="2013" name="Nature">
        <title>Draft genome of the wheat A-genome progenitor Triticum urartu.</title>
        <authorList>
            <person name="Ling H.Q."/>
            <person name="Zhao S."/>
            <person name="Liu D."/>
            <person name="Wang J."/>
            <person name="Sun H."/>
            <person name="Zhang C."/>
            <person name="Fan H."/>
            <person name="Li D."/>
            <person name="Dong L."/>
            <person name="Tao Y."/>
            <person name="Gao C."/>
            <person name="Wu H."/>
            <person name="Li Y."/>
            <person name="Cui Y."/>
            <person name="Guo X."/>
            <person name="Zheng S."/>
            <person name="Wang B."/>
            <person name="Yu K."/>
            <person name="Liang Q."/>
            <person name="Yang W."/>
            <person name="Lou X."/>
            <person name="Chen J."/>
            <person name="Feng M."/>
            <person name="Jian J."/>
            <person name="Zhang X."/>
            <person name="Luo G."/>
            <person name="Jiang Y."/>
            <person name="Liu J."/>
            <person name="Wang Z."/>
            <person name="Sha Y."/>
            <person name="Zhang B."/>
            <person name="Wu H."/>
            <person name="Tang D."/>
            <person name="Shen Q."/>
            <person name="Xue P."/>
            <person name="Zou S."/>
            <person name="Wang X."/>
            <person name="Liu X."/>
            <person name="Wang F."/>
            <person name="Yang Y."/>
            <person name="An X."/>
            <person name="Dong Z."/>
            <person name="Zhang K."/>
            <person name="Zhang X."/>
            <person name="Luo M.C."/>
            <person name="Dvorak J."/>
            <person name="Tong Y."/>
            <person name="Wang J."/>
            <person name="Yang H."/>
            <person name="Li Z."/>
            <person name="Wang D."/>
            <person name="Zhang A."/>
            <person name="Wang J."/>
        </authorList>
    </citation>
    <scope>NUCLEOTIDE SEQUENCE</scope>
    <source>
        <strain evidence="2">cv. G1812</strain>
    </source>
</reference>
<dbReference type="EnsemblPlants" id="TuG1812G0500004972.01.T01">
    <property type="protein sequence ID" value="TuG1812G0500004972.01.T01.cds391735"/>
    <property type="gene ID" value="TuG1812G0500004972.01"/>
</dbReference>
<evidence type="ECO:0000313" key="2">
    <source>
        <dbReference type="Proteomes" id="UP000015106"/>
    </source>
</evidence>
<sequence>MAHALLMPARATVVRRRCSSMSVGAGAARPRLADTYTSHRSLPRVLLHARARQRSSPRVLALACAHRRRSPSPAGEAF</sequence>